<comment type="caution">
    <text evidence="2">The sequence shown here is derived from an EMBL/GenBank/DDBJ whole genome shotgun (WGS) entry which is preliminary data.</text>
</comment>
<feature type="signal peptide" evidence="1">
    <location>
        <begin position="1"/>
        <end position="25"/>
    </location>
</feature>
<dbReference type="PROSITE" id="PS51257">
    <property type="entry name" value="PROKAR_LIPOPROTEIN"/>
    <property type="match status" value="1"/>
</dbReference>
<proteinExistence type="predicted"/>
<organism evidence="2 3">
    <name type="scientific">Isoptericola hypogeus</name>
    <dbReference type="NCBI Taxonomy" id="300179"/>
    <lineage>
        <taxon>Bacteria</taxon>
        <taxon>Bacillati</taxon>
        <taxon>Actinomycetota</taxon>
        <taxon>Actinomycetes</taxon>
        <taxon>Micrococcales</taxon>
        <taxon>Promicromonosporaceae</taxon>
        <taxon>Isoptericola</taxon>
    </lineage>
</organism>
<evidence type="ECO:0000256" key="1">
    <source>
        <dbReference type="SAM" id="SignalP"/>
    </source>
</evidence>
<gene>
    <name evidence="2" type="ORF">GCM10009809_27680</name>
</gene>
<evidence type="ECO:0008006" key="4">
    <source>
        <dbReference type="Google" id="ProtNLM"/>
    </source>
</evidence>
<dbReference type="EMBL" id="BAAAPM010000005">
    <property type="protein sequence ID" value="GAA1730582.1"/>
    <property type="molecule type" value="Genomic_DNA"/>
</dbReference>
<dbReference type="RefSeq" id="WP_344249033.1">
    <property type="nucleotide sequence ID" value="NZ_BAAAPM010000005.1"/>
</dbReference>
<evidence type="ECO:0000313" key="3">
    <source>
        <dbReference type="Proteomes" id="UP001501138"/>
    </source>
</evidence>
<reference evidence="2 3" key="1">
    <citation type="journal article" date="2019" name="Int. J. Syst. Evol. Microbiol.">
        <title>The Global Catalogue of Microorganisms (GCM) 10K type strain sequencing project: providing services to taxonomists for standard genome sequencing and annotation.</title>
        <authorList>
            <consortium name="The Broad Institute Genomics Platform"/>
            <consortium name="The Broad Institute Genome Sequencing Center for Infectious Disease"/>
            <person name="Wu L."/>
            <person name="Ma J."/>
        </authorList>
    </citation>
    <scope>NUCLEOTIDE SEQUENCE [LARGE SCALE GENOMIC DNA]</scope>
    <source>
        <strain evidence="2 3">JCM 15589</strain>
    </source>
</reference>
<name>A0ABN2JKS8_9MICO</name>
<keyword evidence="3" id="KW-1185">Reference proteome</keyword>
<feature type="chain" id="PRO_5045195044" description="Copper(I)-binding protein" evidence="1">
    <location>
        <begin position="26"/>
        <end position="166"/>
    </location>
</feature>
<protein>
    <recommendedName>
        <fullName evidence="4">Copper(I)-binding protein</fullName>
    </recommendedName>
</protein>
<keyword evidence="1" id="KW-0732">Signal</keyword>
<dbReference type="Proteomes" id="UP001501138">
    <property type="component" value="Unassembled WGS sequence"/>
</dbReference>
<evidence type="ECO:0000313" key="2">
    <source>
        <dbReference type="EMBL" id="GAA1730582.1"/>
    </source>
</evidence>
<accession>A0ABN2JKS8</accession>
<sequence>MSRSARPARTVVVAASAAAGALLLAACSPTTTTLPYAASDGARVNLTDSVRGLNLMVVTEGEGMPGAILGALANDSAETVDFELAPAGAAPLSVSVPAGQTIYLSAQQDGDQVLDATIDAVATIPGTNLEATLSGAGADEDFFLPVFDGSLPEYADYLPEASAPAS</sequence>